<reference evidence="1 2" key="1">
    <citation type="submission" date="2014-04" db="EMBL/GenBank/DDBJ databases">
        <authorList>
            <consortium name="DOE Joint Genome Institute"/>
            <person name="Kuo A."/>
            <person name="Kohler A."/>
            <person name="Costa M.D."/>
            <person name="Nagy L.G."/>
            <person name="Floudas D."/>
            <person name="Copeland A."/>
            <person name="Barry K.W."/>
            <person name="Cichocki N."/>
            <person name="Veneault-Fourrey C."/>
            <person name="LaButti K."/>
            <person name="Lindquist E.A."/>
            <person name="Lipzen A."/>
            <person name="Lundell T."/>
            <person name="Morin E."/>
            <person name="Murat C."/>
            <person name="Sun H."/>
            <person name="Tunlid A."/>
            <person name="Henrissat B."/>
            <person name="Grigoriev I.V."/>
            <person name="Hibbett D.S."/>
            <person name="Martin F."/>
            <person name="Nordberg H.P."/>
            <person name="Cantor M.N."/>
            <person name="Hua S.X."/>
        </authorList>
    </citation>
    <scope>NUCLEOTIDE SEQUENCE [LARGE SCALE GENOMIC DNA]</scope>
    <source>
        <strain evidence="1 2">Marx 270</strain>
    </source>
</reference>
<dbReference type="AlphaFoldDB" id="A0A0C3NCD0"/>
<proteinExistence type="predicted"/>
<dbReference type="Proteomes" id="UP000054217">
    <property type="component" value="Unassembled WGS sequence"/>
</dbReference>
<dbReference type="HOGENOM" id="CLU_169152_0_0_1"/>
<name>A0A0C3NCD0_PISTI</name>
<protein>
    <submittedName>
        <fullName evidence="1">Uncharacterized protein</fullName>
    </submittedName>
</protein>
<accession>A0A0C3NCD0</accession>
<keyword evidence="2" id="KW-1185">Reference proteome</keyword>
<dbReference type="EMBL" id="KN832012">
    <property type="protein sequence ID" value="KIN98784.1"/>
    <property type="molecule type" value="Genomic_DNA"/>
</dbReference>
<reference evidence="2" key="2">
    <citation type="submission" date="2015-01" db="EMBL/GenBank/DDBJ databases">
        <title>Evolutionary Origins and Diversification of the Mycorrhizal Mutualists.</title>
        <authorList>
            <consortium name="DOE Joint Genome Institute"/>
            <consortium name="Mycorrhizal Genomics Consortium"/>
            <person name="Kohler A."/>
            <person name="Kuo A."/>
            <person name="Nagy L.G."/>
            <person name="Floudas D."/>
            <person name="Copeland A."/>
            <person name="Barry K.W."/>
            <person name="Cichocki N."/>
            <person name="Veneault-Fourrey C."/>
            <person name="LaButti K."/>
            <person name="Lindquist E.A."/>
            <person name="Lipzen A."/>
            <person name="Lundell T."/>
            <person name="Morin E."/>
            <person name="Murat C."/>
            <person name="Riley R."/>
            <person name="Ohm R."/>
            <person name="Sun H."/>
            <person name="Tunlid A."/>
            <person name="Henrissat B."/>
            <person name="Grigoriev I.V."/>
            <person name="Hibbett D.S."/>
            <person name="Martin F."/>
        </authorList>
    </citation>
    <scope>NUCLEOTIDE SEQUENCE [LARGE SCALE GENOMIC DNA]</scope>
    <source>
        <strain evidence="2">Marx 270</strain>
    </source>
</reference>
<dbReference type="InParanoid" id="A0A0C3NCD0"/>
<organism evidence="1 2">
    <name type="scientific">Pisolithus tinctorius Marx 270</name>
    <dbReference type="NCBI Taxonomy" id="870435"/>
    <lineage>
        <taxon>Eukaryota</taxon>
        <taxon>Fungi</taxon>
        <taxon>Dikarya</taxon>
        <taxon>Basidiomycota</taxon>
        <taxon>Agaricomycotina</taxon>
        <taxon>Agaricomycetes</taxon>
        <taxon>Agaricomycetidae</taxon>
        <taxon>Boletales</taxon>
        <taxon>Sclerodermatineae</taxon>
        <taxon>Pisolithaceae</taxon>
        <taxon>Pisolithus</taxon>
    </lineage>
</organism>
<evidence type="ECO:0000313" key="1">
    <source>
        <dbReference type="EMBL" id="KIN98784.1"/>
    </source>
</evidence>
<evidence type="ECO:0000313" key="2">
    <source>
        <dbReference type="Proteomes" id="UP000054217"/>
    </source>
</evidence>
<dbReference type="OrthoDB" id="3269221at2759"/>
<sequence>MDTIAQVTLVIGVICSIVMDVGTRAGNFIMNALSLLLFLAFKDTSGQLSVSHENILAQIPSSIASALSKFKLTGNTIPYAICSCHCTYAPTYVNGSKIASYPPPLYQSSYTRDCLW</sequence>
<gene>
    <name evidence="1" type="ORF">M404DRAFT_31102</name>
</gene>